<dbReference type="GO" id="GO:0005886">
    <property type="term" value="C:plasma membrane"/>
    <property type="evidence" value="ECO:0007669"/>
    <property type="project" value="UniProtKB-SubCell"/>
</dbReference>
<keyword evidence="4 6" id="KW-1133">Transmembrane helix</keyword>
<keyword evidence="3 6" id="KW-0812">Transmembrane</keyword>
<evidence type="ECO:0000256" key="4">
    <source>
        <dbReference type="ARBA" id="ARBA00022989"/>
    </source>
</evidence>
<dbReference type="InterPro" id="IPR001851">
    <property type="entry name" value="ABC_transp_permease"/>
</dbReference>
<accession>A0A9D5JXV4</accession>
<dbReference type="GO" id="GO:0022857">
    <property type="term" value="F:transmembrane transporter activity"/>
    <property type="evidence" value="ECO:0007669"/>
    <property type="project" value="InterPro"/>
</dbReference>
<feature type="transmembrane region" description="Helical" evidence="6">
    <location>
        <begin position="78"/>
        <end position="98"/>
    </location>
</feature>
<evidence type="ECO:0000313" key="7">
    <source>
        <dbReference type="EMBL" id="MBD3325837.1"/>
    </source>
</evidence>
<reference evidence="7" key="1">
    <citation type="submission" date="2019-11" db="EMBL/GenBank/DDBJ databases">
        <title>Microbial mats filling the niche in hypersaline microbial mats.</title>
        <authorList>
            <person name="Wong H.L."/>
            <person name="Macleod F.I."/>
            <person name="White R.A. III"/>
            <person name="Burns B.P."/>
        </authorList>
    </citation>
    <scope>NUCLEOTIDE SEQUENCE</scope>
    <source>
        <strain evidence="7">Rbin_158</strain>
    </source>
</reference>
<dbReference type="EMBL" id="WJJP01000478">
    <property type="protein sequence ID" value="MBD3325837.1"/>
    <property type="molecule type" value="Genomic_DNA"/>
</dbReference>
<dbReference type="AlphaFoldDB" id="A0A9D5JXV4"/>
<dbReference type="PANTHER" id="PTHR32196:SF72">
    <property type="entry name" value="RIBOSE IMPORT PERMEASE PROTEIN RBSC"/>
    <property type="match status" value="1"/>
</dbReference>
<evidence type="ECO:0000256" key="6">
    <source>
        <dbReference type="SAM" id="Phobius"/>
    </source>
</evidence>
<dbReference type="PANTHER" id="PTHR32196">
    <property type="entry name" value="ABC TRANSPORTER PERMEASE PROTEIN YPHD-RELATED-RELATED"/>
    <property type="match status" value="1"/>
</dbReference>
<dbReference type="Proteomes" id="UP000649604">
    <property type="component" value="Unassembled WGS sequence"/>
</dbReference>
<evidence type="ECO:0000256" key="5">
    <source>
        <dbReference type="ARBA" id="ARBA00023136"/>
    </source>
</evidence>
<feature type="transmembrane region" description="Helical" evidence="6">
    <location>
        <begin position="134"/>
        <end position="152"/>
    </location>
</feature>
<feature type="transmembrane region" description="Helical" evidence="6">
    <location>
        <begin position="110"/>
        <end position="127"/>
    </location>
</feature>
<evidence type="ECO:0000256" key="3">
    <source>
        <dbReference type="ARBA" id="ARBA00022692"/>
    </source>
</evidence>
<feature type="transmembrane region" description="Helical" evidence="6">
    <location>
        <begin position="158"/>
        <end position="178"/>
    </location>
</feature>
<feature type="transmembrane region" description="Helical" evidence="6">
    <location>
        <begin position="30"/>
        <end position="48"/>
    </location>
</feature>
<evidence type="ECO:0000256" key="1">
    <source>
        <dbReference type="ARBA" id="ARBA00004651"/>
    </source>
</evidence>
<dbReference type="Pfam" id="PF02653">
    <property type="entry name" value="BPD_transp_2"/>
    <property type="match status" value="1"/>
</dbReference>
<keyword evidence="2" id="KW-1003">Cell membrane</keyword>
<sequence>MLSQGRQVVTSDTRSMFLGKVFVGRIGGSFPVQALWALGLALLLAYILNRHSFGEHTMFIGDNKEAARMLGVNVDRTMIALFMLNGAMAAFSSVLLALEMVTWWPTQGPGYLLTTVAAVFIGGTSIYGGEGTIFGTVFGAFIVGSITAGITASGVGGFWSELVVGLVMLAAILTNIIAGKKST</sequence>
<gene>
    <name evidence="7" type="ORF">GF339_14725</name>
</gene>
<protein>
    <recommendedName>
        <fullName evidence="9">ABC transporter permease</fullName>
    </recommendedName>
</protein>
<evidence type="ECO:0000313" key="8">
    <source>
        <dbReference type="Proteomes" id="UP000649604"/>
    </source>
</evidence>
<keyword evidence="5 6" id="KW-0472">Membrane</keyword>
<comment type="caution">
    <text evidence="7">The sequence shown here is derived from an EMBL/GenBank/DDBJ whole genome shotgun (WGS) entry which is preliminary data.</text>
</comment>
<organism evidence="7 8">
    <name type="scientific">candidate division KSB3 bacterium</name>
    <dbReference type="NCBI Taxonomy" id="2044937"/>
    <lineage>
        <taxon>Bacteria</taxon>
        <taxon>candidate division KSB3</taxon>
    </lineage>
</organism>
<evidence type="ECO:0008006" key="9">
    <source>
        <dbReference type="Google" id="ProtNLM"/>
    </source>
</evidence>
<proteinExistence type="predicted"/>
<comment type="subcellular location">
    <subcellularLocation>
        <location evidence="1">Cell membrane</location>
        <topology evidence="1">Multi-pass membrane protein</topology>
    </subcellularLocation>
</comment>
<evidence type="ECO:0000256" key="2">
    <source>
        <dbReference type="ARBA" id="ARBA00022475"/>
    </source>
</evidence>
<name>A0A9D5JXV4_9BACT</name>